<dbReference type="Proteomes" id="UP001201812">
    <property type="component" value="Unassembled WGS sequence"/>
</dbReference>
<name>A0AAD4MYQ9_9BILA</name>
<evidence type="ECO:0000256" key="2">
    <source>
        <dbReference type="ARBA" id="ARBA00010487"/>
    </source>
</evidence>
<protein>
    <submittedName>
        <fullName evidence="8">LMBR1-like membrane protein domain-containing protein</fullName>
    </submittedName>
</protein>
<gene>
    <name evidence="8" type="ORF">DdX_09823</name>
</gene>
<dbReference type="PANTHER" id="PTHR21355:SF0">
    <property type="entry name" value="G-PROTEIN COUPLED RECEPTOR-ASSOCIATED PROTEIN LMBRD2"/>
    <property type="match status" value="1"/>
</dbReference>
<comment type="similarity">
    <text evidence="2">Belongs to the LIMR family.</text>
</comment>
<proteinExistence type="inferred from homology"/>
<dbReference type="InterPro" id="IPR051584">
    <property type="entry name" value="GPCR-associated_LMBR1"/>
</dbReference>
<dbReference type="InterPro" id="IPR006876">
    <property type="entry name" value="LMBR1-like_membr_prot"/>
</dbReference>
<dbReference type="EMBL" id="JAKKPZ010000020">
    <property type="protein sequence ID" value="KAI1711864.1"/>
    <property type="molecule type" value="Genomic_DNA"/>
</dbReference>
<feature type="transmembrane region" description="Helical" evidence="7">
    <location>
        <begin position="105"/>
        <end position="124"/>
    </location>
</feature>
<feature type="transmembrane region" description="Helical" evidence="7">
    <location>
        <begin position="32"/>
        <end position="52"/>
    </location>
</feature>
<evidence type="ECO:0000256" key="6">
    <source>
        <dbReference type="SAM" id="Coils"/>
    </source>
</evidence>
<feature type="transmembrane region" description="Helical" evidence="7">
    <location>
        <begin position="144"/>
        <end position="163"/>
    </location>
</feature>
<reference evidence="8" key="1">
    <citation type="submission" date="2022-01" db="EMBL/GenBank/DDBJ databases">
        <title>Genome Sequence Resource for Two Populations of Ditylenchus destructor, the Migratory Endoparasitic Phytonematode.</title>
        <authorList>
            <person name="Zhang H."/>
            <person name="Lin R."/>
            <person name="Xie B."/>
        </authorList>
    </citation>
    <scope>NUCLEOTIDE SEQUENCE</scope>
    <source>
        <strain evidence="8">BazhouSP</strain>
    </source>
</reference>
<feature type="transmembrane region" description="Helical" evidence="7">
    <location>
        <begin position="6"/>
        <end position="25"/>
    </location>
</feature>
<keyword evidence="4 7" id="KW-1133">Transmembrane helix</keyword>
<evidence type="ECO:0000313" key="9">
    <source>
        <dbReference type="Proteomes" id="UP001201812"/>
    </source>
</evidence>
<keyword evidence="9" id="KW-1185">Reference proteome</keyword>
<dbReference type="Pfam" id="PF04791">
    <property type="entry name" value="LMBR1"/>
    <property type="match status" value="1"/>
</dbReference>
<dbReference type="AlphaFoldDB" id="A0AAD4MYQ9"/>
<evidence type="ECO:0000256" key="5">
    <source>
        <dbReference type="ARBA" id="ARBA00023136"/>
    </source>
</evidence>
<dbReference type="GO" id="GO:0016020">
    <property type="term" value="C:membrane"/>
    <property type="evidence" value="ECO:0007669"/>
    <property type="project" value="UniProtKB-SubCell"/>
</dbReference>
<evidence type="ECO:0000256" key="7">
    <source>
        <dbReference type="SAM" id="Phobius"/>
    </source>
</evidence>
<evidence type="ECO:0000256" key="4">
    <source>
        <dbReference type="ARBA" id="ARBA00022989"/>
    </source>
</evidence>
<feature type="coiled-coil region" evidence="6">
    <location>
        <begin position="221"/>
        <end position="248"/>
    </location>
</feature>
<keyword evidence="3 7" id="KW-0812">Transmembrane</keyword>
<feature type="transmembrane region" description="Helical" evidence="7">
    <location>
        <begin position="175"/>
        <end position="198"/>
    </location>
</feature>
<evidence type="ECO:0000256" key="3">
    <source>
        <dbReference type="ARBA" id="ARBA00022692"/>
    </source>
</evidence>
<evidence type="ECO:0000313" key="8">
    <source>
        <dbReference type="EMBL" id="KAI1711864.1"/>
    </source>
</evidence>
<keyword evidence="5 7" id="KW-0472">Membrane</keyword>
<comment type="subcellular location">
    <subcellularLocation>
        <location evidence="1">Membrane</location>
        <topology evidence="1">Multi-pass membrane protein</topology>
    </subcellularLocation>
</comment>
<keyword evidence="6" id="KW-0175">Coiled coil</keyword>
<comment type="caution">
    <text evidence="8">The sequence shown here is derived from an EMBL/GenBank/DDBJ whole genome shotgun (WGS) entry which is preliminary data.</text>
</comment>
<accession>A0AAD4MYQ9</accession>
<evidence type="ECO:0000256" key="1">
    <source>
        <dbReference type="ARBA" id="ARBA00004141"/>
    </source>
</evidence>
<organism evidence="8 9">
    <name type="scientific">Ditylenchus destructor</name>
    <dbReference type="NCBI Taxonomy" id="166010"/>
    <lineage>
        <taxon>Eukaryota</taxon>
        <taxon>Metazoa</taxon>
        <taxon>Ecdysozoa</taxon>
        <taxon>Nematoda</taxon>
        <taxon>Chromadorea</taxon>
        <taxon>Rhabditida</taxon>
        <taxon>Tylenchina</taxon>
        <taxon>Tylenchomorpha</taxon>
        <taxon>Sphaerularioidea</taxon>
        <taxon>Anguinidae</taxon>
        <taxon>Anguininae</taxon>
        <taxon>Ditylenchus</taxon>
    </lineage>
</organism>
<sequence length="321" mass="36359">MGIGSFVLQLVLVFCLTVFLLNKYGNWRKQHLIVSISTFVGWYFSFLIILVLPLDVSITFFKKCLLEEVRLNNATGSTAAENISLECEEPKGHVDDSVLLGLWRVVYWTSQLLTWIVLPLMQSYSKAGEFTTTGRLKSAIYNNAIYYGTYGCIFFFLLIYAVSKGVSLNFEHLKVLLVSASNTWGLFLLVGLLGYGLVEVPRQLWQMGNRGYRLSKIYFDIDKLSTDKNDAEETIQETYREAKEVMNVLKSMRGNAREKAQQIMSKFPHELSRQLNSSRAAPNFGNSSNITDADASVVGNEAYLVRLYTASNLFQKLIIPK</sequence>
<dbReference type="PANTHER" id="PTHR21355">
    <property type="entry name" value="G-PROTEIN COUPLED RECEPTOR-ASSOCIATED PROTEIN LMBRD2"/>
    <property type="match status" value="1"/>
</dbReference>